<comment type="caution">
    <text evidence="3">The sequence shown here is derived from an EMBL/GenBank/DDBJ whole genome shotgun (WGS) entry which is preliminary data.</text>
</comment>
<dbReference type="AlphaFoldDB" id="A0ABC9XVF4"/>
<gene>
    <name evidence="3" type="ORF">GRJ2_002592000</name>
</gene>
<keyword evidence="1" id="KW-1015">Disulfide bond</keyword>
<dbReference type="InterPro" id="IPR013780">
    <property type="entry name" value="Glyco_hydro_b"/>
</dbReference>
<reference evidence="3 4" key="1">
    <citation type="submission" date="2024-06" db="EMBL/GenBank/DDBJ databases">
        <title>The draft genome of Grus japonensis, version 3.</title>
        <authorList>
            <person name="Nabeshima K."/>
            <person name="Suzuki S."/>
            <person name="Onuma M."/>
        </authorList>
    </citation>
    <scope>NUCLEOTIDE SEQUENCE [LARGE SCALE GENOMIC DNA]</scope>
    <source>
        <strain evidence="3 4">451A</strain>
    </source>
</reference>
<dbReference type="SUPFAM" id="SSF57492">
    <property type="entry name" value="Trefoil"/>
    <property type="match status" value="1"/>
</dbReference>
<dbReference type="Proteomes" id="UP001623348">
    <property type="component" value="Unassembled WGS sequence"/>
</dbReference>
<accession>A0ABC9XVF4</accession>
<dbReference type="Gene3D" id="2.60.40.1180">
    <property type="entry name" value="Golgi alpha-mannosidase II"/>
    <property type="match status" value="1"/>
</dbReference>
<protein>
    <submittedName>
        <fullName evidence="3">Maltase-glucoamylase, intestinal-like</fullName>
    </submittedName>
</protein>
<name>A0ABC9XVF4_GRUJA</name>
<dbReference type="Gene3D" id="4.10.110.10">
    <property type="entry name" value="Spasmolytic Protein, domain 1"/>
    <property type="match status" value="1"/>
</dbReference>
<proteinExistence type="predicted"/>
<evidence type="ECO:0000256" key="1">
    <source>
        <dbReference type="ARBA" id="ARBA00023157"/>
    </source>
</evidence>
<dbReference type="Pfam" id="PF00088">
    <property type="entry name" value="Trefoil"/>
    <property type="match status" value="1"/>
</dbReference>
<dbReference type="CDD" id="cd00111">
    <property type="entry name" value="Trefoil"/>
    <property type="match status" value="1"/>
</dbReference>
<dbReference type="InterPro" id="IPR000519">
    <property type="entry name" value="P_trefoil_dom"/>
</dbReference>
<organism evidence="3 4">
    <name type="scientific">Grus japonensis</name>
    <name type="common">Japanese crane</name>
    <name type="synonym">Red-crowned crane</name>
    <dbReference type="NCBI Taxonomy" id="30415"/>
    <lineage>
        <taxon>Eukaryota</taxon>
        <taxon>Metazoa</taxon>
        <taxon>Chordata</taxon>
        <taxon>Craniata</taxon>
        <taxon>Vertebrata</taxon>
        <taxon>Euteleostomi</taxon>
        <taxon>Archelosauria</taxon>
        <taxon>Archosauria</taxon>
        <taxon>Dinosauria</taxon>
        <taxon>Saurischia</taxon>
        <taxon>Theropoda</taxon>
        <taxon>Coelurosauria</taxon>
        <taxon>Aves</taxon>
        <taxon>Neognathae</taxon>
        <taxon>Neoaves</taxon>
        <taxon>Gruiformes</taxon>
        <taxon>Gruidae</taxon>
        <taxon>Grus</taxon>
    </lineage>
</organism>
<dbReference type="InterPro" id="IPR044913">
    <property type="entry name" value="P_trefoil_dom_sf"/>
</dbReference>
<dbReference type="EMBL" id="BAAFJT010000030">
    <property type="protein sequence ID" value="GAB0201264.1"/>
    <property type="molecule type" value="Genomic_DNA"/>
</dbReference>
<feature type="domain" description="P-type" evidence="2">
    <location>
        <begin position="124"/>
        <end position="149"/>
    </location>
</feature>
<evidence type="ECO:0000313" key="4">
    <source>
        <dbReference type="Proteomes" id="UP001623348"/>
    </source>
</evidence>
<evidence type="ECO:0000313" key="3">
    <source>
        <dbReference type="EMBL" id="GAB0201264.1"/>
    </source>
</evidence>
<keyword evidence="4" id="KW-1185">Reference proteome</keyword>
<evidence type="ECO:0000259" key="2">
    <source>
        <dbReference type="Pfam" id="PF00088"/>
    </source>
</evidence>
<sequence length="170" mass="18855">MGLIIALDDNNEAVGELFWDDGESTGTVSSKSYISYDFKVSNNVLQMNVTNNNYVDPNQLVFEEIKILGLVQELASVTVLQNNDIQASPHNITYDPVNKVAVIQGLRLELGKSYSLRWTLGTSINERYDCHPSPNASKEKCEQLGCVWTFKTITPCPITTLKKSPSPSVL</sequence>